<evidence type="ECO:0000313" key="1">
    <source>
        <dbReference type="EMBL" id="KAL1272532.1"/>
    </source>
</evidence>
<sequence length="127" mass="13907">MSFASVDKIVLTGPSWVTGINTCRCTYVQYQPSAQTCQLSLALCLRLRLKPSGAALILIGPLCALGHMQSSSDMEPKSEMTHPPNNPLALSPVVQIRVPRLMRWPLLHYNGRGRVVGFSEEQSAVCL</sequence>
<comment type="caution">
    <text evidence="1">The sequence shown here is derived from an EMBL/GenBank/DDBJ whole genome shotgun (WGS) entry which is preliminary data.</text>
</comment>
<dbReference type="Proteomes" id="UP001558613">
    <property type="component" value="Unassembled WGS sequence"/>
</dbReference>
<keyword evidence="2" id="KW-1185">Reference proteome</keyword>
<organism evidence="1 2">
    <name type="scientific">Cirrhinus molitorella</name>
    <name type="common">mud carp</name>
    <dbReference type="NCBI Taxonomy" id="172907"/>
    <lineage>
        <taxon>Eukaryota</taxon>
        <taxon>Metazoa</taxon>
        <taxon>Chordata</taxon>
        <taxon>Craniata</taxon>
        <taxon>Vertebrata</taxon>
        <taxon>Euteleostomi</taxon>
        <taxon>Actinopterygii</taxon>
        <taxon>Neopterygii</taxon>
        <taxon>Teleostei</taxon>
        <taxon>Ostariophysi</taxon>
        <taxon>Cypriniformes</taxon>
        <taxon>Cyprinidae</taxon>
        <taxon>Labeoninae</taxon>
        <taxon>Labeonini</taxon>
        <taxon>Cirrhinus</taxon>
    </lineage>
</organism>
<accession>A0ABR3N6W2</accession>
<gene>
    <name evidence="1" type="ORF">QQF64_028394</name>
</gene>
<reference evidence="1 2" key="1">
    <citation type="submission" date="2023-09" db="EMBL/GenBank/DDBJ databases">
        <authorList>
            <person name="Wang M."/>
        </authorList>
    </citation>
    <scope>NUCLEOTIDE SEQUENCE [LARGE SCALE GENOMIC DNA]</scope>
    <source>
        <strain evidence="1">GT-2023</strain>
        <tissue evidence="1">Liver</tissue>
    </source>
</reference>
<proteinExistence type="predicted"/>
<protein>
    <submittedName>
        <fullName evidence="1">Uncharacterized protein</fullName>
    </submittedName>
</protein>
<dbReference type="EMBL" id="JAYMGO010000006">
    <property type="protein sequence ID" value="KAL1272532.1"/>
    <property type="molecule type" value="Genomic_DNA"/>
</dbReference>
<name>A0ABR3N6W2_9TELE</name>
<evidence type="ECO:0000313" key="2">
    <source>
        <dbReference type="Proteomes" id="UP001558613"/>
    </source>
</evidence>